<keyword evidence="2" id="KW-1185">Reference proteome</keyword>
<evidence type="ECO:0000313" key="2">
    <source>
        <dbReference type="Proteomes" id="UP000217277"/>
    </source>
</evidence>
<dbReference type="Proteomes" id="UP000217277">
    <property type="component" value="Chromosome I"/>
</dbReference>
<organism evidence="1 2">
    <name type="scientific">Pseudoalteromonas agarivorans DSM 14585</name>
    <dbReference type="NCBI Taxonomy" id="1312369"/>
    <lineage>
        <taxon>Bacteria</taxon>
        <taxon>Pseudomonadati</taxon>
        <taxon>Pseudomonadota</taxon>
        <taxon>Gammaproteobacteria</taxon>
        <taxon>Alteromonadales</taxon>
        <taxon>Pseudoalteromonadaceae</taxon>
        <taxon>Pseudoalteromonas</taxon>
    </lineage>
</organism>
<protein>
    <submittedName>
        <fullName evidence="1">Uncharacterized protein</fullName>
    </submittedName>
</protein>
<gene>
    <name evidence="1" type="ORF">PAGA_a1620</name>
</gene>
<evidence type="ECO:0000313" key="1">
    <source>
        <dbReference type="EMBL" id="ATC82004.1"/>
    </source>
</evidence>
<name>A0ACA8DVI1_9GAMM</name>
<reference evidence="1" key="1">
    <citation type="submission" date="2015-03" db="EMBL/GenBank/DDBJ databases">
        <authorList>
            <person name="Xie B.-B."/>
            <person name="Rong J.-C."/>
            <person name="Qin Q.-L."/>
            <person name="Zhang Y.-Z."/>
        </authorList>
    </citation>
    <scope>NUCLEOTIDE SEQUENCE</scope>
    <source>
        <strain evidence="1">DSM 14585</strain>
    </source>
</reference>
<dbReference type="EMBL" id="CP011011">
    <property type="protein sequence ID" value="ATC82004.1"/>
    <property type="molecule type" value="Genomic_DNA"/>
</dbReference>
<proteinExistence type="predicted"/>
<accession>A0ACA8DVI1</accession>
<sequence>MVIKADLSRGTLRIKPTAENAKIVQANIKLATIIVPIGASKVP</sequence>